<dbReference type="EMBL" id="KI894033">
    <property type="protein sequence ID" value="OBR83794.1"/>
    <property type="molecule type" value="Genomic_DNA"/>
</dbReference>
<reference evidence="2" key="3">
    <citation type="submission" date="2024-02" db="EMBL/GenBank/DDBJ databases">
        <title>Comparative genomics of Cryptococcus and Kwoniella reveals pathogenesis evolution and contrasting modes of karyotype evolution via chromosome fusion or intercentromeric recombination.</title>
        <authorList>
            <person name="Coelho M.A."/>
            <person name="David-Palma M."/>
            <person name="Shea T."/>
            <person name="Bowers K."/>
            <person name="McGinley-Smith S."/>
            <person name="Mohammad A.W."/>
            <person name="Gnirke A."/>
            <person name="Yurkov A.M."/>
            <person name="Nowrousian M."/>
            <person name="Sun S."/>
            <person name="Cuomo C.A."/>
            <person name="Heitman J."/>
        </authorList>
    </citation>
    <scope>NUCLEOTIDE SEQUENCE</scope>
    <source>
        <strain evidence="2">CBS 10117</strain>
    </source>
</reference>
<reference evidence="1" key="1">
    <citation type="submission" date="2013-07" db="EMBL/GenBank/DDBJ databases">
        <title>The Genome Sequence of Cryptococcus dejecticola CBS10117.</title>
        <authorList>
            <consortium name="The Broad Institute Genome Sequencing Platform"/>
            <person name="Cuomo C."/>
            <person name="Litvintseva A."/>
            <person name="Chen Y."/>
            <person name="Heitman J."/>
            <person name="Sun S."/>
            <person name="Springer D."/>
            <person name="Dromer F."/>
            <person name="Young S.K."/>
            <person name="Zeng Q."/>
            <person name="Gargeya S."/>
            <person name="Fitzgerald M."/>
            <person name="Abouelleil A."/>
            <person name="Alvarado L."/>
            <person name="Berlin A.M."/>
            <person name="Chapman S.B."/>
            <person name="Dewar J."/>
            <person name="Goldberg J."/>
            <person name="Griggs A."/>
            <person name="Gujja S."/>
            <person name="Hansen M."/>
            <person name="Howarth C."/>
            <person name="Imamovic A."/>
            <person name="Larimer J."/>
            <person name="McCowan C."/>
            <person name="Murphy C."/>
            <person name="Pearson M."/>
            <person name="Priest M."/>
            <person name="Roberts A."/>
            <person name="Saif S."/>
            <person name="Shea T."/>
            <person name="Sykes S."/>
            <person name="Wortman J."/>
            <person name="Nusbaum C."/>
            <person name="Birren B."/>
        </authorList>
    </citation>
    <scope>NUCLEOTIDE SEQUENCE [LARGE SCALE GENOMIC DNA]</scope>
    <source>
        <strain evidence="1">CBS 10117</strain>
    </source>
</reference>
<dbReference type="Proteomes" id="UP000078595">
    <property type="component" value="Chromosome 7"/>
</dbReference>
<dbReference type="GeneID" id="28969776"/>
<organism evidence="1">
    <name type="scientific">Kwoniella dejecticola CBS 10117</name>
    <dbReference type="NCBI Taxonomy" id="1296121"/>
    <lineage>
        <taxon>Eukaryota</taxon>
        <taxon>Fungi</taxon>
        <taxon>Dikarya</taxon>
        <taxon>Basidiomycota</taxon>
        <taxon>Agaricomycotina</taxon>
        <taxon>Tremellomycetes</taxon>
        <taxon>Tremellales</taxon>
        <taxon>Cryptococcaceae</taxon>
        <taxon>Kwoniella</taxon>
    </lineage>
</organism>
<proteinExistence type="predicted"/>
<protein>
    <submittedName>
        <fullName evidence="1">Uncharacterized protein</fullName>
    </submittedName>
</protein>
<dbReference type="OrthoDB" id="10565892at2759"/>
<dbReference type="KEGG" id="kdj:28969776"/>
<dbReference type="RefSeq" id="XP_018261636.1">
    <property type="nucleotide sequence ID" value="XM_018409363.1"/>
</dbReference>
<reference evidence="2" key="2">
    <citation type="submission" date="2013-07" db="EMBL/GenBank/DDBJ databases">
        <authorList>
            <consortium name="The Broad Institute Genome Sequencing Platform"/>
            <person name="Cuomo C."/>
            <person name="Litvintseva A."/>
            <person name="Chen Y."/>
            <person name="Heitman J."/>
            <person name="Sun S."/>
            <person name="Springer D."/>
            <person name="Dromer F."/>
            <person name="Young S.K."/>
            <person name="Zeng Q."/>
            <person name="Gargeya S."/>
            <person name="Fitzgerald M."/>
            <person name="Abouelleil A."/>
            <person name="Alvarado L."/>
            <person name="Berlin A.M."/>
            <person name="Chapman S.B."/>
            <person name="Dewar J."/>
            <person name="Goldberg J."/>
            <person name="Griggs A."/>
            <person name="Gujja S."/>
            <person name="Hansen M."/>
            <person name="Howarth C."/>
            <person name="Imamovic A."/>
            <person name="Larimer J."/>
            <person name="McCowan C."/>
            <person name="Murphy C."/>
            <person name="Pearson M."/>
            <person name="Priest M."/>
            <person name="Roberts A."/>
            <person name="Saif S."/>
            <person name="Shea T."/>
            <person name="Sykes S."/>
            <person name="Wortman J."/>
            <person name="Nusbaum C."/>
            <person name="Birren B."/>
        </authorList>
    </citation>
    <scope>NUCLEOTIDE SEQUENCE</scope>
    <source>
        <strain evidence="2">CBS 10117</strain>
    </source>
</reference>
<keyword evidence="3" id="KW-1185">Reference proteome</keyword>
<dbReference type="EMBL" id="CP144536">
    <property type="protein sequence ID" value="WWC63454.1"/>
    <property type="molecule type" value="Genomic_DNA"/>
</dbReference>
<accession>A0A1A6A156</accession>
<sequence length="339" mass="38765">MPAPESRPALDLESLQTAITKDPDLFRTRINKAHDQIIRDVHERWLTTREGDEPTSHLRRYDVFLLKRSMHGPLLRALEDYSREAVIKQYLDTRTLDGGAIDLDKLSKASVPVTSIKSWESYTINPLKSCASKDLEWTLHGQQREFRFTLESHQKDNRSQQDSDAEESTQVFHMPCFPFEPGSIVQDSLAGNEKEYTWSEAFQSSVMQKLGAAVRPSLEKAEDGDGSGRMRDLISQYDADKLAEDMSRDVILKGEIEGLLSPVMERRRSSKRTGQGTMSDLSIVPRFFETPEGALDFSLSWANEDNGAGYFFPAASERQIAWKFRDYIKWSRKPEHRPT</sequence>
<name>A0A1A6A156_9TREE</name>
<dbReference type="AlphaFoldDB" id="A0A1A6A156"/>
<gene>
    <name evidence="1" type="ORF">I303_06077</name>
    <name evidence="2" type="ORF">I303_106057</name>
</gene>
<evidence type="ECO:0000313" key="2">
    <source>
        <dbReference type="EMBL" id="WWC63454.1"/>
    </source>
</evidence>
<evidence type="ECO:0000313" key="3">
    <source>
        <dbReference type="Proteomes" id="UP000078595"/>
    </source>
</evidence>
<evidence type="ECO:0000313" key="1">
    <source>
        <dbReference type="EMBL" id="OBR83794.1"/>
    </source>
</evidence>
<dbReference type="VEuPathDB" id="FungiDB:I303_06077"/>